<evidence type="ECO:0000313" key="3">
    <source>
        <dbReference type="EMBL" id="MBD2699027.1"/>
    </source>
</evidence>
<dbReference type="Pfam" id="PF25838">
    <property type="entry name" value="Apionate_lact_M"/>
    <property type="match status" value="1"/>
</dbReference>
<feature type="domain" description="D-apionate lactonase TIM barrel" evidence="2">
    <location>
        <begin position="238"/>
        <end position="488"/>
    </location>
</feature>
<protein>
    <submittedName>
        <fullName evidence="3">Uncharacterized protein</fullName>
    </submittedName>
</protein>
<evidence type="ECO:0000259" key="2">
    <source>
        <dbReference type="Pfam" id="PF25838"/>
    </source>
</evidence>
<comment type="caution">
    <text evidence="3">The sequence shown here is derived from an EMBL/GenBank/DDBJ whole genome shotgun (WGS) entry which is preliminary data.</text>
</comment>
<accession>A0A927AT14</accession>
<dbReference type="InterPro" id="IPR058787">
    <property type="entry name" value="ApnL_M"/>
</dbReference>
<dbReference type="RefSeq" id="WP_190884892.1">
    <property type="nucleotide sequence ID" value="NZ_JACWZY010000001.1"/>
</dbReference>
<sequence>MILNAGPITVHYENGFLRTLSAGSRELLRMIYFAFRDPNWDTAPIRISNERIERQDDTFQIEYDWFVNDLEMQAQGYIRIKGESDGSIEVQFRAEALRTFQRNRVGLCILHPIVATTGQPCQITSPDGTQITSRFPEFISPHQPFLNIQTMTWETAFGDTLRLDFSGDVFETEDQRNWTDASFKTYSTPLTIPIPATVQTGTIIEQAVRFQPIKLADQTVSVVENRVDADVPTTKLRIGLGHRIDGLLLLGEEARRLKKLDLSHLRADVFFAHPKWSDYLENAWLDAQLLNVPLELALFFEKGTKNQLPDFLAFLSTESISVQSLSLFNSINQTTSDTLLTEVVPFFRDTLPDIRIGGGTNANFAEFNRNPFRYDLVDFVTFSANPQAHAIDDQTIMENATAHFDVVRSAKKLAGDKPVHVSPITLLPRFNPALPANRFGYTPLTDERQNTKFAAEWTRISLQMLRKAGAESVTYFETHGPRGVLNNEALMAVLADR</sequence>
<reference evidence="3" key="1">
    <citation type="submission" date="2020-09" db="EMBL/GenBank/DDBJ databases">
        <authorList>
            <person name="Kim M.K."/>
        </authorList>
    </citation>
    <scope>NUCLEOTIDE SEQUENCE</scope>
    <source>
        <strain evidence="3">BT702</strain>
    </source>
</reference>
<organism evidence="3 4">
    <name type="scientific">Spirosoma profusum</name>
    <dbReference type="NCBI Taxonomy" id="2771354"/>
    <lineage>
        <taxon>Bacteria</taxon>
        <taxon>Pseudomonadati</taxon>
        <taxon>Bacteroidota</taxon>
        <taxon>Cytophagia</taxon>
        <taxon>Cytophagales</taxon>
        <taxon>Cytophagaceae</taxon>
        <taxon>Spirosoma</taxon>
    </lineage>
</organism>
<dbReference type="Pfam" id="PF25837">
    <property type="entry name" value="Apionate_lact_N"/>
    <property type="match status" value="1"/>
</dbReference>
<feature type="domain" description="D-apionate lactonase N-terminal" evidence="1">
    <location>
        <begin position="3"/>
        <end position="211"/>
    </location>
</feature>
<keyword evidence="4" id="KW-1185">Reference proteome</keyword>
<evidence type="ECO:0000259" key="1">
    <source>
        <dbReference type="Pfam" id="PF25837"/>
    </source>
</evidence>
<dbReference type="EMBL" id="JACWZY010000001">
    <property type="protein sequence ID" value="MBD2699027.1"/>
    <property type="molecule type" value="Genomic_DNA"/>
</dbReference>
<name>A0A927AT14_9BACT</name>
<dbReference type="InterPro" id="IPR058788">
    <property type="entry name" value="ApnL_N"/>
</dbReference>
<gene>
    <name evidence="3" type="ORF">IC229_00145</name>
</gene>
<evidence type="ECO:0000313" key="4">
    <source>
        <dbReference type="Proteomes" id="UP000598820"/>
    </source>
</evidence>
<dbReference type="Proteomes" id="UP000598820">
    <property type="component" value="Unassembled WGS sequence"/>
</dbReference>
<proteinExistence type="predicted"/>
<dbReference type="AlphaFoldDB" id="A0A927AT14"/>